<feature type="non-terminal residue" evidence="1">
    <location>
        <position position="1"/>
    </location>
</feature>
<protein>
    <submittedName>
        <fullName evidence="1">Uncharacterized protein</fullName>
    </submittedName>
</protein>
<dbReference type="RefSeq" id="WP_303522352.1">
    <property type="nucleotide sequence ID" value="NZ_JAUOQO010000507.1"/>
</dbReference>
<comment type="caution">
    <text evidence="1">The sequence shown here is derived from an EMBL/GenBank/DDBJ whole genome shotgun (WGS) entry which is preliminary data.</text>
</comment>
<dbReference type="EMBL" id="JAUOQO010000507">
    <property type="protein sequence ID" value="MDO6575323.1"/>
    <property type="molecule type" value="Genomic_DNA"/>
</dbReference>
<evidence type="ECO:0000313" key="1">
    <source>
        <dbReference type="EMBL" id="MDO6575323.1"/>
    </source>
</evidence>
<accession>A0AAW7YW67</accession>
<proteinExistence type="predicted"/>
<sequence>EKYWRKWKLGVKGYELVGSKTKADYKQLEYTWEHEMGHALCRFHKKIDTLHAFVALKKYEAWWNEKFPSNLLDLAKKYMGVDASPN</sequence>
<gene>
    <name evidence="1" type="ORF">Q4528_14500</name>
</gene>
<reference evidence="1" key="1">
    <citation type="submission" date="2023-07" db="EMBL/GenBank/DDBJ databases">
        <title>Genome content predicts the carbon catabolic preferences of heterotrophic bacteria.</title>
        <authorList>
            <person name="Gralka M."/>
        </authorList>
    </citation>
    <scope>NUCLEOTIDE SEQUENCE</scope>
    <source>
        <strain evidence="1">E2R20</strain>
    </source>
</reference>
<dbReference type="AlphaFoldDB" id="A0AAW7YW67"/>
<keyword evidence="2" id="KW-1185">Reference proteome</keyword>
<dbReference type="Proteomes" id="UP001170310">
    <property type="component" value="Unassembled WGS sequence"/>
</dbReference>
<feature type="non-terminal residue" evidence="1">
    <location>
        <position position="86"/>
    </location>
</feature>
<organism evidence="1 2">
    <name type="scientific">Staphylococcus pasteuri_A</name>
    <dbReference type="NCBI Taxonomy" id="3062664"/>
    <lineage>
        <taxon>Bacteria</taxon>
        <taxon>Bacillati</taxon>
        <taxon>Bacillota</taxon>
        <taxon>Bacilli</taxon>
        <taxon>Bacillales</taxon>
        <taxon>Staphylococcaceae</taxon>
        <taxon>Staphylococcus</taxon>
    </lineage>
</organism>
<name>A0AAW7YW67_9STAP</name>
<evidence type="ECO:0000313" key="2">
    <source>
        <dbReference type="Proteomes" id="UP001170310"/>
    </source>
</evidence>